<reference evidence="2 3" key="1">
    <citation type="journal article" date="2018" name="IMA Fungus">
        <title>IMA Genome-F 9: Draft genome sequence of Annulohypoxylon stygium, Aspergillus mulundensis, Berkeleyomyces basicola (syn. Thielaviopsis basicola), Ceratocystis smalleyi, two Cercospora beticola strains, Coleophoma cylindrospora, Fusarium fracticaudum, Phialophora cf. hyalina, and Morchella septimelata.</title>
        <authorList>
            <person name="Wingfield B.D."/>
            <person name="Bills G.F."/>
            <person name="Dong Y."/>
            <person name="Huang W."/>
            <person name="Nel W.J."/>
            <person name="Swalarsk-Parry B.S."/>
            <person name="Vaghefi N."/>
            <person name="Wilken P.M."/>
            <person name="An Z."/>
            <person name="de Beer Z.W."/>
            <person name="De Vos L."/>
            <person name="Chen L."/>
            <person name="Duong T.A."/>
            <person name="Gao Y."/>
            <person name="Hammerbacher A."/>
            <person name="Kikkert J.R."/>
            <person name="Li Y."/>
            <person name="Li H."/>
            <person name="Li K."/>
            <person name="Li Q."/>
            <person name="Liu X."/>
            <person name="Ma X."/>
            <person name="Naidoo K."/>
            <person name="Pethybridge S.J."/>
            <person name="Sun J."/>
            <person name="Steenkamp E.T."/>
            <person name="van der Nest M.A."/>
            <person name="van Wyk S."/>
            <person name="Wingfield M.J."/>
            <person name="Xiong C."/>
            <person name="Yue Q."/>
            <person name="Zhang X."/>
        </authorList>
    </citation>
    <scope>NUCLEOTIDE SEQUENCE [LARGE SCALE GENOMIC DNA]</scope>
    <source>
        <strain evidence="2 3">BP5796</strain>
    </source>
</reference>
<dbReference type="OrthoDB" id="5347061at2759"/>
<evidence type="ECO:0000313" key="2">
    <source>
        <dbReference type="EMBL" id="RDW85414.1"/>
    </source>
</evidence>
<protein>
    <recommendedName>
        <fullName evidence="1">Heterokaryon incompatibility domain-containing protein</fullName>
    </recommendedName>
</protein>
<dbReference type="PANTHER" id="PTHR33112">
    <property type="entry name" value="DOMAIN PROTEIN, PUTATIVE-RELATED"/>
    <property type="match status" value="1"/>
</dbReference>
<dbReference type="Pfam" id="PF06985">
    <property type="entry name" value="HET"/>
    <property type="match status" value="1"/>
</dbReference>
<dbReference type="Proteomes" id="UP000256328">
    <property type="component" value="Unassembled WGS sequence"/>
</dbReference>
<name>A0A3D8SGY9_9HELO</name>
<accession>A0A3D8SGY9</accession>
<dbReference type="AlphaFoldDB" id="A0A3D8SGY9"/>
<comment type="caution">
    <text evidence="2">The sequence shown here is derived from an EMBL/GenBank/DDBJ whole genome shotgun (WGS) entry which is preliminary data.</text>
</comment>
<gene>
    <name evidence="2" type="ORF">BP5796_03739</name>
</gene>
<dbReference type="InterPro" id="IPR010730">
    <property type="entry name" value="HET"/>
</dbReference>
<evidence type="ECO:0000313" key="3">
    <source>
        <dbReference type="Proteomes" id="UP000256328"/>
    </source>
</evidence>
<keyword evidence="3" id="KW-1185">Reference proteome</keyword>
<organism evidence="2 3">
    <name type="scientific">Coleophoma crateriformis</name>
    <dbReference type="NCBI Taxonomy" id="565419"/>
    <lineage>
        <taxon>Eukaryota</taxon>
        <taxon>Fungi</taxon>
        <taxon>Dikarya</taxon>
        <taxon>Ascomycota</taxon>
        <taxon>Pezizomycotina</taxon>
        <taxon>Leotiomycetes</taxon>
        <taxon>Helotiales</taxon>
        <taxon>Dermateaceae</taxon>
        <taxon>Coleophoma</taxon>
    </lineage>
</organism>
<dbReference type="EMBL" id="PDLN01000005">
    <property type="protein sequence ID" value="RDW85414.1"/>
    <property type="molecule type" value="Genomic_DNA"/>
</dbReference>
<proteinExistence type="predicted"/>
<evidence type="ECO:0000259" key="1">
    <source>
        <dbReference type="Pfam" id="PF06985"/>
    </source>
</evidence>
<dbReference type="PANTHER" id="PTHR33112:SF15">
    <property type="entry name" value="HETEROKARYON INCOMPATIBILITY DOMAIN-CONTAINING PROTEIN"/>
    <property type="match status" value="1"/>
</dbReference>
<feature type="domain" description="Heterokaryon incompatibility" evidence="1">
    <location>
        <begin position="193"/>
        <end position="342"/>
    </location>
</feature>
<sequence length="682" mass="77499">MSGNPYKGVGRAYLRPSNDGASCVTCQNLNTDEQTTTKQVILIEAFDLAESADEGYCKWCSLVYRSLMERGAELPTPGSRAFARVVAQPNRPFHVEWTSQQQRRITAEIYQIASNGPSLPRLGYATQILPELTSDSIFQQVSSWIQYCEETHHDCLQTNPSTPRRLLDIGDPLQNANARTIRLVQDIRDPVKYIALSHCWGKNQNLTTTSSSLKSRLMSISWDDLPKTYQDATTVVRKLNLRYIWIDSLCILQDDELDRATESSKMSEIYEDSFLTLAAALAPGDDYGFLNPGKERKTHLGAPLDLSDYGINEDTVWVRRIHDNRTLRSSQWLASRAWTLQESLLPRRLLTFSVTTSFECRAAQNCECGSGLFPDPFCGSAEDFEKIDRTECARILERSVSNQEVYIYWYKKLVVPYSRRELTNLNDRLPALSGLASKFSLRLTDNYLAGLWEKDLIVGLTWESDDPCRNLLDRAPSWSWASVEGSINRFAWESRSMEMSLEVLDVQVTTDAAGMVRKGSLRVYGMMCMAFLNVEQVMFTKEWQSPRESQHDYKYSLIRKGFENENDAIIHTDFNVGPALKLDTPLSVGVTNTSNGESLDFLQRSFDDPAQFIEPVSGNVLCVLLHQSYGESRRHLERIYLVLGPNSADIGVYYRLGIVTVRAERHSQVWFEDIGKDTITIR</sequence>